<dbReference type="STRING" id="198092.SAMN02745194_01706"/>
<dbReference type="Proteomes" id="UP000184387">
    <property type="component" value="Unassembled WGS sequence"/>
</dbReference>
<sequence>MNPIVPNTASPEGWGMFAGRVYGGTRPAPDGGPPLSSDEAVPMPVETTFDELLESLNPLQHMPGVGTIYREATGRAAPIAARILVSTAISGPVGFLGSVASAMLEVTGFVGTLQAIANGRDQPTAFLAWGQTADPATIARARTAYQEQMQANCA</sequence>
<dbReference type="AlphaFoldDB" id="A0A1M6GDE0"/>
<dbReference type="EMBL" id="FQZF01000008">
    <property type="protein sequence ID" value="SHJ07926.1"/>
    <property type="molecule type" value="Genomic_DNA"/>
</dbReference>
<evidence type="ECO:0000313" key="1">
    <source>
        <dbReference type="EMBL" id="SHJ07926.1"/>
    </source>
</evidence>
<evidence type="ECO:0000313" key="2">
    <source>
        <dbReference type="Proteomes" id="UP000184387"/>
    </source>
</evidence>
<accession>A0A1M6GDE0</accession>
<organism evidence="1 2">
    <name type="scientific">Muricoccus roseus</name>
    <dbReference type="NCBI Taxonomy" id="198092"/>
    <lineage>
        <taxon>Bacteria</taxon>
        <taxon>Pseudomonadati</taxon>
        <taxon>Pseudomonadota</taxon>
        <taxon>Alphaproteobacteria</taxon>
        <taxon>Acetobacterales</taxon>
        <taxon>Roseomonadaceae</taxon>
        <taxon>Muricoccus</taxon>
    </lineage>
</organism>
<dbReference type="RefSeq" id="WP_073133592.1">
    <property type="nucleotide sequence ID" value="NZ_FQZF01000008.1"/>
</dbReference>
<dbReference type="OrthoDB" id="5769175at2"/>
<reference evidence="1 2" key="1">
    <citation type="submission" date="2016-11" db="EMBL/GenBank/DDBJ databases">
        <authorList>
            <person name="Jaros S."/>
            <person name="Januszkiewicz K."/>
            <person name="Wedrychowicz H."/>
        </authorList>
    </citation>
    <scope>NUCLEOTIDE SEQUENCE [LARGE SCALE GENOMIC DNA]</scope>
    <source>
        <strain evidence="1 2">DSM 14916</strain>
    </source>
</reference>
<gene>
    <name evidence="1" type="ORF">SAMN02745194_01706</name>
</gene>
<name>A0A1M6GDE0_9PROT</name>
<proteinExistence type="predicted"/>
<protein>
    <submittedName>
        <fullName evidence="1">Uncharacterized protein</fullName>
    </submittedName>
</protein>
<keyword evidence="2" id="KW-1185">Reference proteome</keyword>